<dbReference type="Proteomes" id="UP001190700">
    <property type="component" value="Unassembled WGS sequence"/>
</dbReference>
<dbReference type="EMBL" id="LGRX02033605">
    <property type="protein sequence ID" value="KAK3240561.1"/>
    <property type="molecule type" value="Genomic_DNA"/>
</dbReference>
<name>A0AAE0ETZ2_9CHLO</name>
<dbReference type="AlphaFoldDB" id="A0AAE0ETZ2"/>
<evidence type="ECO:0000313" key="1">
    <source>
        <dbReference type="EMBL" id="KAK3240561.1"/>
    </source>
</evidence>
<gene>
    <name evidence="1" type="ORF">CYMTET_49603</name>
</gene>
<organism evidence="1 2">
    <name type="scientific">Cymbomonas tetramitiformis</name>
    <dbReference type="NCBI Taxonomy" id="36881"/>
    <lineage>
        <taxon>Eukaryota</taxon>
        <taxon>Viridiplantae</taxon>
        <taxon>Chlorophyta</taxon>
        <taxon>Pyramimonadophyceae</taxon>
        <taxon>Pyramimonadales</taxon>
        <taxon>Pyramimonadaceae</taxon>
        <taxon>Cymbomonas</taxon>
    </lineage>
</organism>
<protein>
    <submittedName>
        <fullName evidence="1">Uncharacterized protein</fullName>
    </submittedName>
</protein>
<proteinExistence type="predicted"/>
<evidence type="ECO:0000313" key="2">
    <source>
        <dbReference type="Proteomes" id="UP001190700"/>
    </source>
</evidence>
<comment type="caution">
    <text evidence="1">The sequence shown here is derived from an EMBL/GenBank/DDBJ whole genome shotgun (WGS) entry which is preliminary data.</text>
</comment>
<accession>A0AAE0ETZ2</accession>
<reference evidence="1 2" key="1">
    <citation type="journal article" date="2015" name="Genome Biol. Evol.">
        <title>Comparative Genomics of a Bacterivorous Green Alga Reveals Evolutionary Causalities and Consequences of Phago-Mixotrophic Mode of Nutrition.</title>
        <authorList>
            <person name="Burns J.A."/>
            <person name="Paasch A."/>
            <person name="Narechania A."/>
            <person name="Kim E."/>
        </authorList>
    </citation>
    <scope>NUCLEOTIDE SEQUENCE [LARGE SCALE GENOMIC DNA]</scope>
    <source>
        <strain evidence="1 2">PLY_AMNH</strain>
    </source>
</reference>
<keyword evidence="2" id="KW-1185">Reference proteome</keyword>
<sequence length="237" mass="25029">MQAMALAQVFQDAADCGPAAFAAAIEVHGAPTVLSAVGAAAELDMPAYGFSVPGAAQTDMQGLSTRLDDLVSATSVSFGGASFKHDGAGHAPAAAAAVAVGVQCEATSDDHAKGQGDRILLLEVLSETSHLTLNRTCVPKFCRVTGTQHRWWRAAGSGPGRLRPGGRCVYHQYWPGQVNQPPIWALEELSRFSLMSIMSRDHLYNAHARHAEQLTPRWGVDESGMGLSTSFSELSIA</sequence>